<name>A0A1I4YJM6_9GAMM</name>
<dbReference type="EMBL" id="FOVF01000018">
    <property type="protein sequence ID" value="SFN38268.1"/>
    <property type="molecule type" value="Genomic_DNA"/>
</dbReference>
<proteinExistence type="predicted"/>
<feature type="transmembrane region" description="Helical" evidence="1">
    <location>
        <begin position="92"/>
        <end position="109"/>
    </location>
</feature>
<keyword evidence="1" id="KW-1133">Transmembrane helix</keyword>
<feature type="transmembrane region" description="Helical" evidence="1">
    <location>
        <begin position="38"/>
        <end position="61"/>
    </location>
</feature>
<dbReference type="RefSeq" id="WP_139224987.1">
    <property type="nucleotide sequence ID" value="NZ_FOVF01000018.1"/>
</dbReference>
<sequence length="110" mass="11653">MSLTLLLLAGVVALCYASALHAGIVPEQFRPGSPNLLARTLIVVGFATLFGAQLVGSLVLFRYGFLRATLSVIVPGYLVFALIRSGIYWQVMGPWCASLGLIVVGTVMLA</sequence>
<reference evidence="2 3" key="1">
    <citation type="submission" date="2016-10" db="EMBL/GenBank/DDBJ databases">
        <authorList>
            <person name="de Groot N.N."/>
        </authorList>
    </citation>
    <scope>NUCLEOTIDE SEQUENCE [LARGE SCALE GENOMIC DNA]</scope>
    <source>
        <strain evidence="2 3">CGMCC 1.7659</strain>
    </source>
</reference>
<organism evidence="2 3">
    <name type="scientific">Dokdonella immobilis</name>
    <dbReference type="NCBI Taxonomy" id="578942"/>
    <lineage>
        <taxon>Bacteria</taxon>
        <taxon>Pseudomonadati</taxon>
        <taxon>Pseudomonadota</taxon>
        <taxon>Gammaproteobacteria</taxon>
        <taxon>Lysobacterales</taxon>
        <taxon>Rhodanobacteraceae</taxon>
        <taxon>Dokdonella</taxon>
    </lineage>
</organism>
<evidence type="ECO:0000313" key="2">
    <source>
        <dbReference type="EMBL" id="SFN38268.1"/>
    </source>
</evidence>
<accession>A0A1I4YJM6</accession>
<evidence type="ECO:0000256" key="1">
    <source>
        <dbReference type="SAM" id="Phobius"/>
    </source>
</evidence>
<keyword evidence="1" id="KW-0812">Transmembrane</keyword>
<evidence type="ECO:0000313" key="3">
    <source>
        <dbReference type="Proteomes" id="UP000198575"/>
    </source>
</evidence>
<dbReference type="AlphaFoldDB" id="A0A1I4YJM6"/>
<gene>
    <name evidence="2" type="ORF">SAMN05216289_1184</name>
</gene>
<feature type="transmembrane region" description="Helical" evidence="1">
    <location>
        <begin position="68"/>
        <end position="86"/>
    </location>
</feature>
<keyword evidence="3" id="KW-1185">Reference proteome</keyword>
<evidence type="ECO:0008006" key="4">
    <source>
        <dbReference type="Google" id="ProtNLM"/>
    </source>
</evidence>
<keyword evidence="1" id="KW-0472">Membrane</keyword>
<protein>
    <recommendedName>
        <fullName evidence="4">EamA domain-containing protein</fullName>
    </recommendedName>
</protein>
<dbReference type="Proteomes" id="UP000198575">
    <property type="component" value="Unassembled WGS sequence"/>
</dbReference>